<evidence type="ECO:0000256" key="3">
    <source>
        <dbReference type="ARBA" id="ARBA00022475"/>
    </source>
</evidence>
<keyword evidence="9 11" id="KW-0472">Membrane</keyword>
<dbReference type="InterPro" id="IPR018227">
    <property type="entry name" value="Amino_acid_transport_2"/>
</dbReference>
<feature type="transmembrane region" description="Helical" evidence="11">
    <location>
        <begin position="20"/>
        <end position="39"/>
    </location>
</feature>
<evidence type="ECO:0000256" key="11">
    <source>
        <dbReference type="SAM" id="Phobius"/>
    </source>
</evidence>
<keyword evidence="12" id="KW-0723">Serine/threonine-protein kinase</keyword>
<dbReference type="AlphaFoldDB" id="A0A251ZXE9"/>
<comment type="caution">
    <text evidence="12">The sequence shown here is derived from an EMBL/GenBank/DDBJ whole genome shotgun (WGS) entry which is preliminary data.</text>
</comment>
<feature type="transmembrane region" description="Helical" evidence="11">
    <location>
        <begin position="164"/>
        <end position="184"/>
    </location>
</feature>
<keyword evidence="12" id="KW-0808">Transferase</keyword>
<organism evidence="12 13">
    <name type="scientific">Commensalibacter intestini</name>
    <dbReference type="NCBI Taxonomy" id="479936"/>
    <lineage>
        <taxon>Bacteria</taxon>
        <taxon>Pseudomonadati</taxon>
        <taxon>Pseudomonadota</taxon>
        <taxon>Alphaproteobacteria</taxon>
        <taxon>Acetobacterales</taxon>
        <taxon>Acetobacteraceae</taxon>
    </lineage>
</organism>
<evidence type="ECO:0000256" key="2">
    <source>
        <dbReference type="ARBA" id="ARBA00022448"/>
    </source>
</evidence>
<reference evidence="13" key="1">
    <citation type="submission" date="2014-06" db="EMBL/GenBank/DDBJ databases">
        <authorList>
            <person name="Winans N.J."/>
            <person name="Newell P.D."/>
            <person name="Douglas A.E."/>
        </authorList>
    </citation>
    <scope>NUCLEOTIDE SEQUENCE [LARGE SCALE GENOMIC DNA]</scope>
    <source>
        <strain evidence="13">DmL_052</strain>
    </source>
</reference>
<feature type="transmembrane region" description="Helical" evidence="11">
    <location>
        <begin position="45"/>
        <end position="63"/>
    </location>
</feature>
<keyword evidence="2" id="KW-0813">Transport</keyword>
<evidence type="ECO:0000256" key="8">
    <source>
        <dbReference type="ARBA" id="ARBA00022989"/>
    </source>
</evidence>
<evidence type="ECO:0000256" key="7">
    <source>
        <dbReference type="ARBA" id="ARBA00022970"/>
    </source>
</evidence>
<dbReference type="NCBIfam" id="TIGR00814">
    <property type="entry name" value="stp"/>
    <property type="match status" value="1"/>
</dbReference>
<dbReference type="PANTHER" id="PTHR35334:SF2">
    <property type="entry name" value="SERINE TRANSPORTER SDAC"/>
    <property type="match status" value="1"/>
</dbReference>
<dbReference type="Gene3D" id="1.20.1740.10">
    <property type="entry name" value="Amino acid/polyamine transporter I"/>
    <property type="match status" value="1"/>
</dbReference>
<keyword evidence="13" id="KW-1185">Reference proteome</keyword>
<dbReference type="PANTHER" id="PTHR35334">
    <property type="entry name" value="SERINE TRANSPORTER"/>
    <property type="match status" value="1"/>
</dbReference>
<evidence type="ECO:0000313" key="13">
    <source>
        <dbReference type="Proteomes" id="UP000194946"/>
    </source>
</evidence>
<protein>
    <submittedName>
        <fullName evidence="12">Serine/threonine protein kinase</fullName>
    </submittedName>
</protein>
<evidence type="ECO:0000256" key="9">
    <source>
        <dbReference type="ARBA" id="ARBA00023136"/>
    </source>
</evidence>
<name>A0A251ZXE9_9PROT</name>
<dbReference type="RefSeq" id="WP_086631714.1">
    <property type="nucleotide sequence ID" value="NZ_JOPB01000001.1"/>
</dbReference>
<accession>A0A251ZXE9</accession>
<comment type="catalytic activity">
    <reaction evidence="10">
        <text>L-serine(in) + H(+)(in) = L-serine(out) + H(+)(out)</text>
        <dbReference type="Rhea" id="RHEA:28887"/>
        <dbReference type="ChEBI" id="CHEBI:15378"/>
        <dbReference type="ChEBI" id="CHEBI:33384"/>
    </reaction>
    <physiologicalReaction direction="right-to-left" evidence="10">
        <dbReference type="Rhea" id="RHEA:28889"/>
    </physiologicalReaction>
</comment>
<dbReference type="Pfam" id="PF03222">
    <property type="entry name" value="Trp_Tyr_perm"/>
    <property type="match status" value="1"/>
</dbReference>
<comment type="subcellular location">
    <subcellularLocation>
        <location evidence="1">Cell inner membrane</location>
        <topology evidence="1">Multi-pass membrane protein</topology>
    </subcellularLocation>
</comment>
<evidence type="ECO:0000313" key="12">
    <source>
        <dbReference type="EMBL" id="OUI79336.1"/>
    </source>
</evidence>
<keyword evidence="6" id="KW-0769">Symport</keyword>
<evidence type="ECO:0000256" key="4">
    <source>
        <dbReference type="ARBA" id="ARBA00022519"/>
    </source>
</evidence>
<feature type="transmembrane region" description="Helical" evidence="11">
    <location>
        <begin position="405"/>
        <end position="426"/>
    </location>
</feature>
<gene>
    <name evidence="12" type="ORF">HK18_01880</name>
</gene>
<dbReference type="GO" id="GO:0005886">
    <property type="term" value="C:plasma membrane"/>
    <property type="evidence" value="ECO:0007669"/>
    <property type="project" value="UniProtKB-SubCell"/>
</dbReference>
<dbReference type="Proteomes" id="UP000194946">
    <property type="component" value="Unassembled WGS sequence"/>
</dbReference>
<feature type="transmembrane region" description="Helical" evidence="11">
    <location>
        <begin position="349"/>
        <end position="369"/>
    </location>
</feature>
<evidence type="ECO:0000256" key="1">
    <source>
        <dbReference type="ARBA" id="ARBA00004429"/>
    </source>
</evidence>
<feature type="transmembrane region" description="Helical" evidence="11">
    <location>
        <begin position="375"/>
        <end position="393"/>
    </location>
</feature>
<feature type="transmembrane region" description="Helical" evidence="11">
    <location>
        <begin position="136"/>
        <end position="152"/>
    </location>
</feature>
<proteinExistence type="predicted"/>
<keyword evidence="4" id="KW-0997">Cell inner membrane</keyword>
<keyword evidence="8 11" id="KW-1133">Transmembrane helix</keyword>
<keyword evidence="7" id="KW-0029">Amino-acid transport</keyword>
<keyword evidence="5 11" id="KW-0812">Transmembrane</keyword>
<feature type="transmembrane region" description="Helical" evidence="11">
    <location>
        <begin position="294"/>
        <end position="316"/>
    </location>
</feature>
<evidence type="ECO:0000256" key="6">
    <source>
        <dbReference type="ARBA" id="ARBA00022847"/>
    </source>
</evidence>
<dbReference type="GO" id="GO:0015293">
    <property type="term" value="F:symporter activity"/>
    <property type="evidence" value="ECO:0007669"/>
    <property type="project" value="UniProtKB-KW"/>
</dbReference>
<feature type="transmembrane region" description="Helical" evidence="11">
    <location>
        <begin position="251"/>
        <end position="274"/>
    </location>
</feature>
<feature type="transmembrane region" description="Helical" evidence="11">
    <location>
        <begin position="95"/>
        <end position="116"/>
    </location>
</feature>
<evidence type="ECO:0000256" key="5">
    <source>
        <dbReference type="ARBA" id="ARBA00022692"/>
    </source>
</evidence>
<dbReference type="GO" id="GO:0004674">
    <property type="term" value="F:protein serine/threonine kinase activity"/>
    <property type="evidence" value="ECO:0007669"/>
    <property type="project" value="UniProtKB-KW"/>
</dbReference>
<evidence type="ECO:0000256" key="10">
    <source>
        <dbReference type="ARBA" id="ARBA00047996"/>
    </source>
</evidence>
<dbReference type="GO" id="GO:0015171">
    <property type="term" value="F:amino acid transmembrane transporter activity"/>
    <property type="evidence" value="ECO:0007669"/>
    <property type="project" value="InterPro"/>
</dbReference>
<dbReference type="EMBL" id="JOPB01000001">
    <property type="protein sequence ID" value="OUI79336.1"/>
    <property type="molecule type" value="Genomic_DNA"/>
</dbReference>
<feature type="transmembrane region" description="Helical" evidence="11">
    <location>
        <begin position="204"/>
        <end position="230"/>
    </location>
</feature>
<keyword evidence="12" id="KW-0418">Kinase</keyword>
<keyword evidence="3" id="KW-1003">Cell membrane</keyword>
<dbReference type="InterPro" id="IPR004694">
    <property type="entry name" value="Hydroxy_aa_transpt"/>
</dbReference>
<sequence length="427" mass="47367">MMAQKEISGEMPKWRSSDTVWMLSLYGTAIGAGVLFLPINAAAGGLIPLLVLAVLAFPMTFFAHRALCRFVLSGDSSHNDITEVVEEKFGKQMGYLITLLYFFAIYPILLVYSVSITNTVISFMQNQLHITPPPRVLISFILISFLILIVQFGEKLIVRVMSTLVYPFVAVLMLIALYLIPQWTGDIFQHIDLSGATESGGSGLLVTLWLIIPVAVFSFNHSPIISSLAVAKRKEYGDQYAEQKTSKIIQYSNIMMVVTVLFFVFSCAFCLSPADLQQAKVENISILSYLANHFQTPFLDWVAPIVAFVAISKSFLGHYLGAREGFNGVVLKTMHCFGKSAQEKTLNRFALIFMFITAWIISTLNPSVLGMIESIGGPVLAMILFIMPMYAIHTIPSLERYRGKLSNIFIVIMGCIAISAAVYNLFV</sequence>